<evidence type="ECO:0000259" key="10">
    <source>
        <dbReference type="Pfam" id="PF00724"/>
    </source>
</evidence>
<keyword evidence="7" id="KW-0560">Oxidoreductase</keyword>
<dbReference type="InterPro" id="IPR023753">
    <property type="entry name" value="FAD/NAD-binding_dom"/>
</dbReference>
<evidence type="ECO:0000256" key="4">
    <source>
        <dbReference type="ARBA" id="ARBA00022630"/>
    </source>
</evidence>
<dbReference type="PANTHER" id="PTHR42917:SF2">
    <property type="entry name" value="2,4-DIENOYL-COA REDUCTASE [(2E)-ENOYL-COA-PRODUCING]"/>
    <property type="match status" value="1"/>
</dbReference>
<dbReference type="Gene3D" id="3.20.20.70">
    <property type="entry name" value="Aldolase class I"/>
    <property type="match status" value="1"/>
</dbReference>
<keyword evidence="9" id="KW-0411">Iron-sulfur</keyword>
<dbReference type="Gene3D" id="3.50.50.60">
    <property type="entry name" value="FAD/NAD(P)-binding domain"/>
    <property type="match status" value="1"/>
</dbReference>
<evidence type="ECO:0000256" key="8">
    <source>
        <dbReference type="ARBA" id="ARBA00023004"/>
    </source>
</evidence>
<keyword evidence="8" id="KW-0408">Iron</keyword>
<dbReference type="PANTHER" id="PTHR42917">
    <property type="entry name" value="2,4-DIENOYL-COA REDUCTASE"/>
    <property type="match status" value="1"/>
</dbReference>
<comment type="caution">
    <text evidence="12">The sequence shown here is derived from an EMBL/GenBank/DDBJ whole genome shotgun (WGS) entry which is preliminary data.</text>
</comment>
<dbReference type="Proteomes" id="UP000011648">
    <property type="component" value="Unassembled WGS sequence"/>
</dbReference>
<reference evidence="12 13" key="1">
    <citation type="journal article" date="2014" name="PLoS Genet.">
        <title>Phylogenetically driven sequencing of extremely halophilic archaea reveals strategies for static and dynamic osmo-response.</title>
        <authorList>
            <person name="Becker E.A."/>
            <person name="Seitzer P.M."/>
            <person name="Tritt A."/>
            <person name="Larsen D."/>
            <person name="Krusor M."/>
            <person name="Yao A.I."/>
            <person name="Wu D."/>
            <person name="Madern D."/>
            <person name="Eisen J.A."/>
            <person name="Darling A.E."/>
            <person name="Facciotti M.T."/>
        </authorList>
    </citation>
    <scope>NUCLEOTIDE SEQUENCE [LARGE SCALE GENOMIC DNA]</scope>
    <source>
        <strain evidence="12 13">DSM 12281</strain>
    </source>
</reference>
<organism evidence="12 13">
    <name type="scientific">Natrialba taiwanensis DSM 12281</name>
    <dbReference type="NCBI Taxonomy" id="1230458"/>
    <lineage>
        <taxon>Archaea</taxon>
        <taxon>Methanobacteriati</taxon>
        <taxon>Methanobacteriota</taxon>
        <taxon>Stenosarchaea group</taxon>
        <taxon>Halobacteria</taxon>
        <taxon>Halobacteriales</taxon>
        <taxon>Natrialbaceae</taxon>
        <taxon>Natrialba</taxon>
    </lineage>
</organism>
<dbReference type="EMBL" id="AOIL01000012">
    <property type="protein sequence ID" value="ELY96039.1"/>
    <property type="molecule type" value="Genomic_DNA"/>
</dbReference>
<protein>
    <submittedName>
        <fullName evidence="12">Trimethylamine dehydrogenase</fullName>
    </submittedName>
</protein>
<dbReference type="PRINTS" id="PR00469">
    <property type="entry name" value="PNDRDTASEII"/>
</dbReference>
<evidence type="ECO:0000256" key="1">
    <source>
        <dbReference type="ARBA" id="ARBA00001917"/>
    </source>
</evidence>
<evidence type="ECO:0000256" key="3">
    <source>
        <dbReference type="ARBA" id="ARBA00011048"/>
    </source>
</evidence>
<evidence type="ECO:0000313" key="13">
    <source>
        <dbReference type="Proteomes" id="UP000011648"/>
    </source>
</evidence>
<evidence type="ECO:0000313" key="12">
    <source>
        <dbReference type="EMBL" id="ELY96039.1"/>
    </source>
</evidence>
<dbReference type="InterPro" id="IPR001155">
    <property type="entry name" value="OxRdtase_FMN_N"/>
</dbReference>
<keyword evidence="4" id="KW-0285">Flavoprotein</keyword>
<sequence>MSTTYSRLFEPIELGPVTVPNRIFQPPHGNAYGLGQQQTDFRAEKAKGGFGLIVQEYSQIDETTDVTPVDSGYLHDDETIPPQKRMVDAVHAHGSKLFVELWHGGATAGNYGSRQPPLTSSQQPTGRNYTPKAMEHEDIRTVLDAFGDAADRARRAGYDGIELHAAHGYLLSQFLSPFYNDRDDEFGGSLENRMRFFEDAIERVRDNVSADMAVGARYTIDERVDGGLTADGDGIEVMRRLSDDLDFWDVDIGIKQSIDDMIGPSRRHEKNYQMDYLKAATRELDVPVGGAGRITDPDDAAALLEENYVDMIGMARQSISDPHWPRKVKAGDVDRIRECIGCNICVSQSRQGIPLVCTQNPTVGREGDWAPETYEEATDPKGVLVVGGGPAGMEFARVMGERGHLVHLKERDDRLGGRVTFEAGLPELGEWNRVRDWRAAELDRLETVSVHTGSRAEISYDDVRTYGAELVVIATGAEWDETGTTSSSHQPVPGWERDHVLTPTDAIATDLSGQTIVIFDEEGYNVSAGVAQSLATDNRVIFVTPRASAFQETLHTFERRTIFTALYDLGVEFVANHTLEEVRDDEVVASNVYSGDRRSYEADTVVFTTMRESNDDLYRSLKADAESLRSSTEIESIHAVGDCVAPRRIADAVYAGHELAREL</sequence>
<comment type="cofactor">
    <cofactor evidence="2">
        <name>[4Fe-4S] cluster</name>
        <dbReference type="ChEBI" id="CHEBI:49883"/>
    </cofactor>
</comment>
<evidence type="ECO:0000256" key="2">
    <source>
        <dbReference type="ARBA" id="ARBA00001966"/>
    </source>
</evidence>
<dbReference type="Gene3D" id="3.40.50.720">
    <property type="entry name" value="NAD(P)-binding Rossmann-like Domain"/>
    <property type="match status" value="1"/>
</dbReference>
<dbReference type="InterPro" id="IPR013785">
    <property type="entry name" value="Aldolase_TIM"/>
</dbReference>
<dbReference type="Pfam" id="PF07992">
    <property type="entry name" value="Pyr_redox_2"/>
    <property type="match status" value="1"/>
</dbReference>
<gene>
    <name evidence="12" type="ORF">C484_03589</name>
</gene>
<comment type="cofactor">
    <cofactor evidence="1">
        <name>FMN</name>
        <dbReference type="ChEBI" id="CHEBI:58210"/>
    </cofactor>
</comment>
<dbReference type="GO" id="GO:0051536">
    <property type="term" value="F:iron-sulfur cluster binding"/>
    <property type="evidence" value="ECO:0007669"/>
    <property type="project" value="UniProtKB-KW"/>
</dbReference>
<dbReference type="GO" id="GO:0046872">
    <property type="term" value="F:metal ion binding"/>
    <property type="evidence" value="ECO:0007669"/>
    <property type="project" value="UniProtKB-KW"/>
</dbReference>
<comment type="similarity">
    <text evidence="3">In the N-terminal section; belongs to the NADH:flavin oxidoreductase/NADH oxidase family.</text>
</comment>
<evidence type="ECO:0000259" key="11">
    <source>
        <dbReference type="Pfam" id="PF07992"/>
    </source>
</evidence>
<dbReference type="OrthoDB" id="24876at2157"/>
<dbReference type="GO" id="GO:0016491">
    <property type="term" value="F:oxidoreductase activity"/>
    <property type="evidence" value="ECO:0007669"/>
    <property type="project" value="UniProtKB-KW"/>
</dbReference>
<accession>M0AC02</accession>
<evidence type="ECO:0000256" key="5">
    <source>
        <dbReference type="ARBA" id="ARBA00022643"/>
    </source>
</evidence>
<evidence type="ECO:0000256" key="9">
    <source>
        <dbReference type="ARBA" id="ARBA00023014"/>
    </source>
</evidence>
<evidence type="ECO:0000256" key="7">
    <source>
        <dbReference type="ARBA" id="ARBA00023002"/>
    </source>
</evidence>
<dbReference type="InterPro" id="IPR036188">
    <property type="entry name" value="FAD/NAD-bd_sf"/>
</dbReference>
<dbReference type="AlphaFoldDB" id="M0AC02"/>
<dbReference type="STRING" id="1230458.C484_03589"/>
<evidence type="ECO:0000256" key="6">
    <source>
        <dbReference type="ARBA" id="ARBA00022723"/>
    </source>
</evidence>
<dbReference type="PATRIC" id="fig|1230458.4.peg.722"/>
<dbReference type="SUPFAM" id="SSF51395">
    <property type="entry name" value="FMN-linked oxidoreductases"/>
    <property type="match status" value="1"/>
</dbReference>
<proteinExistence type="inferred from homology"/>
<feature type="domain" description="FAD/NAD(P)-binding" evidence="11">
    <location>
        <begin position="383"/>
        <end position="655"/>
    </location>
</feature>
<dbReference type="SUPFAM" id="SSF51905">
    <property type="entry name" value="FAD/NAD(P)-binding domain"/>
    <property type="match status" value="1"/>
</dbReference>
<keyword evidence="13" id="KW-1185">Reference proteome</keyword>
<name>M0AC02_9EURY</name>
<feature type="domain" description="NADH:flavin oxidoreductase/NADH oxidase N-terminal" evidence="10">
    <location>
        <begin position="8"/>
        <end position="331"/>
    </location>
</feature>
<keyword evidence="5" id="KW-0288">FMN</keyword>
<dbReference type="Pfam" id="PF00724">
    <property type="entry name" value="Oxidored_FMN"/>
    <property type="match status" value="1"/>
</dbReference>
<dbReference type="InterPro" id="IPR051793">
    <property type="entry name" value="NADH:flavin_oxidoreductase"/>
</dbReference>
<dbReference type="RefSeq" id="WP_006824597.1">
    <property type="nucleotide sequence ID" value="NZ_AOIL01000012.1"/>
</dbReference>
<dbReference type="PRINTS" id="PR00368">
    <property type="entry name" value="FADPNR"/>
</dbReference>
<keyword evidence="6" id="KW-0479">Metal-binding</keyword>
<dbReference type="GO" id="GO:0010181">
    <property type="term" value="F:FMN binding"/>
    <property type="evidence" value="ECO:0007669"/>
    <property type="project" value="InterPro"/>
</dbReference>